<dbReference type="eggNOG" id="COG0655">
    <property type="taxonomic scope" value="Bacteria"/>
</dbReference>
<dbReference type="GO" id="GO:0016491">
    <property type="term" value="F:oxidoreductase activity"/>
    <property type="evidence" value="ECO:0007669"/>
    <property type="project" value="InterPro"/>
</dbReference>
<dbReference type="RefSeq" id="WP_015402441.1">
    <property type="nucleotide sequence ID" value="NC_020304.1"/>
</dbReference>
<dbReference type="InterPro" id="IPR051796">
    <property type="entry name" value="ISF_SsuE-like"/>
</dbReference>
<dbReference type="HOGENOM" id="CLU_050993_7_1_7"/>
<evidence type="ECO:0000313" key="4">
    <source>
        <dbReference type="EMBL" id="AGF76742.1"/>
    </source>
</evidence>
<accession>M1P4V2</accession>
<keyword evidence="1" id="KW-0285">Flavoprotein</keyword>
<dbReference type="SUPFAM" id="SSF52218">
    <property type="entry name" value="Flavoproteins"/>
    <property type="match status" value="1"/>
</dbReference>
<evidence type="ECO:0000256" key="2">
    <source>
        <dbReference type="ARBA" id="ARBA00022643"/>
    </source>
</evidence>
<gene>
    <name evidence="4" type="ordered locus">UWK_00155</name>
</gene>
<dbReference type="Proteomes" id="UP000011721">
    <property type="component" value="Chromosome"/>
</dbReference>
<dbReference type="EMBL" id="CP003985">
    <property type="protein sequence ID" value="AGF76742.1"/>
    <property type="molecule type" value="Genomic_DNA"/>
</dbReference>
<dbReference type="Gene3D" id="3.40.50.360">
    <property type="match status" value="1"/>
</dbReference>
<reference evidence="5" key="1">
    <citation type="journal article" date="2013" name="Stand. Genomic Sci.">
        <title>Complete genome sequence of Desulfocapsa sulfexigens, a marine deltaproteobacterium specialized in disproportionating inorganic sulfur compounds.</title>
        <authorList>
            <person name="Finster K.W."/>
            <person name="Kjeldsen K.U."/>
            <person name="Kube M."/>
            <person name="Reinhardt R."/>
            <person name="Mussmann M."/>
            <person name="Amann R."/>
            <person name="Schreiber L."/>
        </authorList>
    </citation>
    <scope>NUCLEOTIDE SEQUENCE [LARGE SCALE GENOMIC DNA]</scope>
    <source>
        <strain evidence="5">DSM 10523 / SB164P1</strain>
    </source>
</reference>
<dbReference type="InterPro" id="IPR029039">
    <property type="entry name" value="Flavoprotein-like_sf"/>
</dbReference>
<keyword evidence="5" id="KW-1185">Reference proteome</keyword>
<evidence type="ECO:0000259" key="3">
    <source>
        <dbReference type="Pfam" id="PF03358"/>
    </source>
</evidence>
<dbReference type="KEGG" id="dsf:UWK_00155"/>
<protein>
    <submittedName>
        <fullName evidence="4">NADPH-dependent FMN reductase</fullName>
    </submittedName>
</protein>
<proteinExistence type="predicted"/>
<dbReference type="AlphaFoldDB" id="M1P4V2"/>
<dbReference type="OrthoDB" id="9790975at2"/>
<sequence length="196" mass="21299">MKIFSVHGSPDKNGNSKALVDRVLRAAEQQGAATELVHIYDYTVTDVWLNYFGDALQNDFSKAGDDDMGVLKEKLLSADIILLATPIYWYQLSGKLKTFLDRWSDTLNPDFSSDLAGKGLAVASTHSGLNIMHSSRNVQMALEATAQFLGMRWLGGVDAPVQLPGSSGPNEGHFQLADDFGAKLGRGENLIGQKIL</sequence>
<organism evidence="4 5">
    <name type="scientific">Desulfocapsa sulfexigens (strain DSM 10523 / SB164P1)</name>
    <dbReference type="NCBI Taxonomy" id="1167006"/>
    <lineage>
        <taxon>Bacteria</taxon>
        <taxon>Pseudomonadati</taxon>
        <taxon>Thermodesulfobacteriota</taxon>
        <taxon>Desulfobulbia</taxon>
        <taxon>Desulfobulbales</taxon>
        <taxon>Desulfocapsaceae</taxon>
        <taxon>Desulfocapsa</taxon>
    </lineage>
</organism>
<dbReference type="InterPro" id="IPR005025">
    <property type="entry name" value="FMN_Rdtase-like_dom"/>
</dbReference>
<dbReference type="STRING" id="1167006.UWK_00155"/>
<dbReference type="PANTHER" id="PTHR43278">
    <property type="entry name" value="NAD(P)H-DEPENDENT FMN-CONTAINING OXIDOREDUCTASE YWQN-RELATED"/>
    <property type="match status" value="1"/>
</dbReference>
<feature type="domain" description="NADPH-dependent FMN reductase-like" evidence="3">
    <location>
        <begin position="1"/>
        <end position="144"/>
    </location>
</feature>
<evidence type="ECO:0000313" key="5">
    <source>
        <dbReference type="Proteomes" id="UP000011721"/>
    </source>
</evidence>
<evidence type="ECO:0000256" key="1">
    <source>
        <dbReference type="ARBA" id="ARBA00022630"/>
    </source>
</evidence>
<dbReference type="Pfam" id="PF03358">
    <property type="entry name" value="FMN_red"/>
    <property type="match status" value="1"/>
</dbReference>
<dbReference type="PANTHER" id="PTHR43278:SF4">
    <property type="entry name" value="NAD(P)H-DEPENDENT FMN-CONTAINING OXIDOREDUCTASE YWQN-RELATED"/>
    <property type="match status" value="1"/>
</dbReference>
<name>M1P4V2_DESSD</name>
<keyword evidence="2" id="KW-0288">FMN</keyword>